<keyword evidence="2" id="KW-0932">Cytokinin signaling pathway</keyword>
<dbReference type="Pfam" id="PF01627">
    <property type="entry name" value="Hpt"/>
    <property type="match status" value="1"/>
</dbReference>
<dbReference type="GO" id="GO:0005829">
    <property type="term" value="C:cytosol"/>
    <property type="evidence" value="ECO:0007669"/>
    <property type="project" value="UniProtKB-SubCell"/>
</dbReference>
<feature type="non-terminal residue" evidence="5">
    <location>
        <position position="90"/>
    </location>
</feature>
<dbReference type="Gene3D" id="1.20.120.160">
    <property type="entry name" value="HPT domain"/>
    <property type="match status" value="1"/>
</dbReference>
<dbReference type="SUPFAM" id="SSF47226">
    <property type="entry name" value="Histidine-containing phosphotransfer domain, HPT domain"/>
    <property type="match status" value="1"/>
</dbReference>
<feature type="modified residue" description="Phosphohistidine" evidence="3">
    <location>
        <position position="48"/>
    </location>
</feature>
<feature type="domain" description="HPt" evidence="4">
    <location>
        <begin position="2"/>
        <end position="90"/>
    </location>
</feature>
<evidence type="ECO:0000256" key="3">
    <source>
        <dbReference type="PROSITE-ProRule" id="PRU00110"/>
    </source>
</evidence>
<sequence length="90" mass="10098">EEESFDPQLLEIFRQEAQTHLETLNRYLEASALDESAAFSDELLRALHTLKGSAYMAGVLPMAELASPLDQLVREFKTNHLAVGQPEIEL</sequence>
<dbReference type="CDD" id="cd00088">
    <property type="entry name" value="HPT"/>
    <property type="match status" value="1"/>
</dbReference>
<organism evidence="5">
    <name type="scientific">Tanacetum cinerariifolium</name>
    <name type="common">Dalmatian daisy</name>
    <name type="synonym">Chrysanthemum cinerariifolium</name>
    <dbReference type="NCBI Taxonomy" id="118510"/>
    <lineage>
        <taxon>Eukaryota</taxon>
        <taxon>Viridiplantae</taxon>
        <taxon>Streptophyta</taxon>
        <taxon>Embryophyta</taxon>
        <taxon>Tracheophyta</taxon>
        <taxon>Spermatophyta</taxon>
        <taxon>Magnoliopsida</taxon>
        <taxon>eudicotyledons</taxon>
        <taxon>Gunneridae</taxon>
        <taxon>Pentapetalae</taxon>
        <taxon>asterids</taxon>
        <taxon>campanulids</taxon>
        <taxon>Asterales</taxon>
        <taxon>Asteraceae</taxon>
        <taxon>Asteroideae</taxon>
        <taxon>Anthemideae</taxon>
        <taxon>Anthemidinae</taxon>
        <taxon>Tanacetum</taxon>
    </lineage>
</organism>
<dbReference type="GO" id="GO:0000160">
    <property type="term" value="P:phosphorelay signal transduction system"/>
    <property type="evidence" value="ECO:0007669"/>
    <property type="project" value="InterPro"/>
</dbReference>
<evidence type="ECO:0000259" key="4">
    <source>
        <dbReference type="PROSITE" id="PS50894"/>
    </source>
</evidence>
<comment type="subcellular location">
    <subcellularLocation>
        <location evidence="1">Cytoplasm</location>
        <location evidence="1">Cytosol</location>
    </subcellularLocation>
</comment>
<evidence type="ECO:0000256" key="1">
    <source>
        <dbReference type="ARBA" id="ARBA00004514"/>
    </source>
</evidence>
<dbReference type="GO" id="GO:0009736">
    <property type="term" value="P:cytokinin-activated signaling pathway"/>
    <property type="evidence" value="ECO:0007669"/>
    <property type="project" value="UniProtKB-KW"/>
</dbReference>
<proteinExistence type="predicted"/>
<accession>A0A699X8S8</accession>
<feature type="non-terminal residue" evidence="5">
    <location>
        <position position="1"/>
    </location>
</feature>
<dbReference type="EMBL" id="BKCJ011830812">
    <property type="protein sequence ID" value="GFD56552.1"/>
    <property type="molecule type" value="Genomic_DNA"/>
</dbReference>
<comment type="caution">
    <text evidence="5">The sequence shown here is derived from an EMBL/GenBank/DDBJ whole genome shotgun (WGS) entry which is preliminary data.</text>
</comment>
<dbReference type="AlphaFoldDB" id="A0A699X8S8"/>
<gene>
    <name evidence="5" type="ORF">Tci_928521</name>
</gene>
<evidence type="ECO:0000256" key="2">
    <source>
        <dbReference type="ARBA" id="ARBA00022864"/>
    </source>
</evidence>
<dbReference type="PROSITE" id="PS50894">
    <property type="entry name" value="HPT"/>
    <property type="match status" value="1"/>
</dbReference>
<reference evidence="5" key="1">
    <citation type="journal article" date="2019" name="Sci. Rep.">
        <title>Draft genome of Tanacetum cinerariifolium, the natural source of mosquito coil.</title>
        <authorList>
            <person name="Yamashiro T."/>
            <person name="Shiraishi A."/>
            <person name="Satake H."/>
            <person name="Nakayama K."/>
        </authorList>
    </citation>
    <scope>NUCLEOTIDE SEQUENCE</scope>
</reference>
<keyword evidence="3" id="KW-0597">Phosphoprotein</keyword>
<dbReference type="InterPro" id="IPR036641">
    <property type="entry name" value="HPT_dom_sf"/>
</dbReference>
<name>A0A699X8S8_TANCI</name>
<evidence type="ECO:0000313" key="5">
    <source>
        <dbReference type="EMBL" id="GFD56552.1"/>
    </source>
</evidence>
<dbReference type="InterPro" id="IPR008207">
    <property type="entry name" value="Sig_transdc_His_kin_Hpt_dom"/>
</dbReference>
<protein>
    <recommendedName>
        <fullName evidence="4">HPt domain-containing protein</fullName>
    </recommendedName>
</protein>